<protein>
    <submittedName>
        <fullName evidence="3">Expressed protein</fullName>
    </submittedName>
</protein>
<dbReference type="Proteomes" id="UP001153365">
    <property type="component" value="Unassembled WGS sequence"/>
</dbReference>
<feature type="compositionally biased region" description="Basic residues" evidence="1">
    <location>
        <begin position="545"/>
        <end position="554"/>
    </location>
</feature>
<gene>
    <name evidence="3" type="ORF">PPACK8108_LOCUS5216</name>
</gene>
<evidence type="ECO:0000256" key="1">
    <source>
        <dbReference type="SAM" id="MobiDB-lite"/>
    </source>
</evidence>
<feature type="compositionally biased region" description="Polar residues" evidence="1">
    <location>
        <begin position="1161"/>
        <end position="1173"/>
    </location>
</feature>
<evidence type="ECO:0000313" key="3">
    <source>
        <dbReference type="EMBL" id="CAH7670492.1"/>
    </source>
</evidence>
<feature type="region of interest" description="Disordered" evidence="1">
    <location>
        <begin position="1002"/>
        <end position="1026"/>
    </location>
</feature>
<evidence type="ECO:0000313" key="4">
    <source>
        <dbReference type="Proteomes" id="UP001153365"/>
    </source>
</evidence>
<feature type="region of interest" description="Disordered" evidence="1">
    <location>
        <begin position="716"/>
        <end position="740"/>
    </location>
</feature>
<feature type="region of interest" description="Disordered" evidence="1">
    <location>
        <begin position="1048"/>
        <end position="1224"/>
    </location>
</feature>
<feature type="compositionally biased region" description="Low complexity" evidence="1">
    <location>
        <begin position="1107"/>
        <end position="1116"/>
    </location>
</feature>
<proteinExistence type="predicted"/>
<dbReference type="EMBL" id="CALTRL010001006">
    <property type="protein sequence ID" value="CAH7670492.1"/>
    <property type="molecule type" value="Genomic_DNA"/>
</dbReference>
<feature type="compositionally biased region" description="Polar residues" evidence="1">
    <location>
        <begin position="1127"/>
        <end position="1147"/>
    </location>
</feature>
<feature type="compositionally biased region" description="Basic and acidic residues" evidence="1">
    <location>
        <begin position="1148"/>
        <end position="1160"/>
    </location>
</feature>
<feature type="region of interest" description="Disordered" evidence="1">
    <location>
        <begin position="137"/>
        <end position="163"/>
    </location>
</feature>
<feature type="compositionally biased region" description="Basic and acidic residues" evidence="1">
    <location>
        <begin position="1203"/>
        <end position="1215"/>
    </location>
</feature>
<comment type="caution">
    <text evidence="3">The sequence shown here is derived from an EMBL/GenBank/DDBJ whole genome shotgun (WGS) entry which is preliminary data.</text>
</comment>
<accession>A0AAV0AQF9</accession>
<sequence length="1833" mass="211144">MICLNLPGSKFPVEPSSLGSFTRKSKGKFPMLLSHIICFLGILAAMVQLNLGALGEGEKNLAEGFLSTDGGSYNFLPESLELLVPSAPQLPPVKSFESISTLQPTQYEPSQSNLGTLTTLSSNYHNTAREARNHHSTYLNTKTPGSYKHPSKVAKMRNSRKQPIYTPNQGSIARLYSDFLSSGGEEHKHIFTQLDPMITNKSSGLSGAENLQLISLRQQLLNELNQYQFVGVPQPTAWHDYQHWNGFDKNYGSNLYEGYPSDTLSTSTECSSLTSNQEMPLLSRANVPHNYYNEDHDVSASSSPLSGIYHTPEDINNVDWRFDGISKENKIGKDDIYRRFDTHQLKDTEGYMRRKDHSYSFSLNKRKNHVGLFGGEDLKKEHIGLLMAEDLLGNLDTNPALNSHRIEETYRNINSHLNVHTRYNKSPFHEIETKDFINDPTKKTVSVKGPLGILNNENFDGFGADVISKIRSRTPLQQFPQVWEMKYPHPGQENLDFSKSQRDFNSDISKSKWMGNDIFWETRSAFDHLESSQKSYKQQKTQMKGVKRLRKPRKQKQLKNKIIKILEKTNPKQEQELFEVKEFPSLQSLRPSQGQKLDRGLNSKSVELEEKDENLQKSKKINGVDLKFSNKMFNKKSNLQLSGENFNKIQTVKTDDDNRFVSGQKKLDSQKEVKLLSDQKDGEIISDQIKLIPRPENDKSFKKSSEADEFSEIAIKYESKKPNEPIHDSRSNPESSYSNSETLMDEILNSDNVKNVPLVSFQNHNEIDVTNLEVKVKKVKNTEHFEHLENSKGVEVEKKSRKKGQSKIAEKLKKGKFLESKTDDIPSFSKYYADIIPSADNVLRRNKFAEGKNKAQVIEKLNSENTKIIELPEDKFHPIFHQDKLSSQNSLHMLHDEIQLPIKDENVLARTKKTQEISVEQNEKQPRINKNVLAKLHSTSESEINHVLDNKKAPESELPQSPFNYIENGSFDNQKDKKNILKLNDNSLSKITISTKQNLKDKPAQEAELLQSHSNSVQKDRIGDQKKKENLFKASTLKMQNVVDTLDKNTQKSELQKYPLRSEEKGRVHDQKEKPLNLELNNNSFIKASTSKKHNVKDKLDKKTQELELSQSPSSSMEKESVDDQQESPLNLELNNYTPFETPTSKKQIGEENLDKKTQESESPQPTSNSMSNHKAEDRKTSNLPPEVEKNKIVKTPTSSDSGRNHKPVEKKVLETEPSQDSSHLAQEYKLNFRNVLDLNLGTLKKLLPLLDRFFLTTETKTDLSKPEIKWTSKGEDELCVLLRKYGYLREPGPIQGMERYLWEISERFMELNEKYDKLSPSSFRASKFEYPKDFENRMNLIRNKAASSSEIDNQDLPNIKNVNFNAVKEDIQSKSFKKIMTELLGSNKTKRPTAYETNLGQFEILFKTESGNSKANGQEVIDKIGKLRKFLLTRSQDPELFQKTISEIEEKLGPHETKKRLCALDKICEQMLIRERLKQAYDEMRKPPLNVDLNFAALFFALRVSYEAPGFSDLNFLDYKLVQKLGSVDQWVGGAKLKVKNILGERELKERLELMESMVRRTELFDWWPEDMFIRAKVEGAHSPTIVNAGDLLRISRKIKKNPLKVYPGVSDLKIVWQELYAIMSTMRNGCEWGDSLEKRFLTDHFGEQQYDSRLSVFCYTFNVAQEKGFIKDEEILKLCNLDEFYVKGRKAWWKFGDVISWLNYGIDKRLIITCGENLSMKEFWKMGIETLNKELDIIFKIPAIIKLKTKKDDLKRVREWFVMSRTDMRVNEAAHRKNCDLYFFMFRSFKMHRLKRVKDNYLAGRPLKSRPPKMEGWNHDVLTEPSLSIED</sequence>
<feature type="region of interest" description="Disordered" evidence="1">
    <location>
        <begin position="531"/>
        <end position="554"/>
    </location>
</feature>
<feature type="compositionally biased region" description="Basic residues" evidence="1">
    <location>
        <begin position="149"/>
        <end position="160"/>
    </location>
</feature>
<feature type="compositionally biased region" description="Basic and acidic residues" evidence="1">
    <location>
        <begin position="1174"/>
        <end position="1192"/>
    </location>
</feature>
<reference evidence="3" key="1">
    <citation type="submission" date="2022-06" db="EMBL/GenBank/DDBJ databases">
        <authorList>
            <consortium name="SYNGENTA / RWTH Aachen University"/>
        </authorList>
    </citation>
    <scope>NUCLEOTIDE SEQUENCE</scope>
</reference>
<keyword evidence="4" id="KW-1185">Reference proteome</keyword>
<feature type="transmembrane region" description="Helical" evidence="2">
    <location>
        <begin position="32"/>
        <end position="51"/>
    </location>
</feature>
<keyword evidence="2" id="KW-1133">Transmembrane helix</keyword>
<organism evidence="3 4">
    <name type="scientific">Phakopsora pachyrhizi</name>
    <name type="common">Asian soybean rust disease fungus</name>
    <dbReference type="NCBI Taxonomy" id="170000"/>
    <lineage>
        <taxon>Eukaryota</taxon>
        <taxon>Fungi</taxon>
        <taxon>Dikarya</taxon>
        <taxon>Basidiomycota</taxon>
        <taxon>Pucciniomycotina</taxon>
        <taxon>Pucciniomycetes</taxon>
        <taxon>Pucciniales</taxon>
        <taxon>Phakopsoraceae</taxon>
        <taxon>Phakopsora</taxon>
    </lineage>
</organism>
<keyword evidence="2" id="KW-0812">Transmembrane</keyword>
<name>A0AAV0AQF9_PHAPC</name>
<feature type="compositionally biased region" description="Basic and acidic residues" evidence="1">
    <location>
        <begin position="1048"/>
        <end position="1076"/>
    </location>
</feature>
<evidence type="ECO:0000256" key="2">
    <source>
        <dbReference type="SAM" id="Phobius"/>
    </source>
</evidence>
<feature type="compositionally biased region" description="Basic and acidic residues" evidence="1">
    <location>
        <begin position="716"/>
        <end position="731"/>
    </location>
</feature>
<feature type="region of interest" description="Disordered" evidence="1">
    <location>
        <begin position="589"/>
        <end position="614"/>
    </location>
</feature>
<feature type="compositionally biased region" description="Basic and acidic residues" evidence="1">
    <location>
        <begin position="1097"/>
        <end position="1106"/>
    </location>
</feature>
<keyword evidence="2" id="KW-0472">Membrane</keyword>